<keyword evidence="1" id="KW-0472">Membrane</keyword>
<evidence type="ECO:0000313" key="2">
    <source>
        <dbReference type="EMBL" id="QZA70709.1"/>
    </source>
</evidence>
<keyword evidence="1" id="KW-0812">Transmembrane</keyword>
<evidence type="ECO:0000313" key="3">
    <source>
        <dbReference type="Proteomes" id="UP000827517"/>
    </source>
</evidence>
<evidence type="ECO:0000256" key="1">
    <source>
        <dbReference type="SAM" id="Phobius"/>
    </source>
</evidence>
<dbReference type="GeneID" id="77944114"/>
<dbReference type="EMBL" id="MZ501267">
    <property type="protein sequence ID" value="QZA70709.1"/>
    <property type="molecule type" value="Genomic_DNA"/>
</dbReference>
<keyword evidence="3" id="KW-1185">Reference proteome</keyword>
<feature type="transmembrane region" description="Helical" evidence="1">
    <location>
        <begin position="70"/>
        <end position="88"/>
    </location>
</feature>
<sequence length="154" mass="15729">MENVKSAADIEDQKVWDDKTDEEIGAALGRIQLEAKGLGDALGQSIIEDVLKNAKLAQVKTGKFTKDNRNMIGAALGVALGVGLEVLSPTGSKTSAITAGVVGGAALVFLSPILKATPQSTGIAATAGSLTSLITMSAGRITADYFPGNLDLDD</sequence>
<gene>
    <name evidence="2" type="primary">236</name>
    <name evidence="2" type="ORF">AH04_236</name>
</gene>
<protein>
    <submittedName>
        <fullName evidence="2">Uncharacterized protein</fullName>
    </submittedName>
</protein>
<dbReference type="KEGG" id="vg:77944114"/>
<organism evidence="2 3">
    <name type="scientific">Erwinia phage AH04</name>
    <dbReference type="NCBI Taxonomy" id="2869569"/>
    <lineage>
        <taxon>Viruses</taxon>
        <taxon>Duplodnaviria</taxon>
        <taxon>Heunggongvirae</taxon>
        <taxon>Uroviricota</taxon>
        <taxon>Caudoviricetes</taxon>
        <taxon>Chimalliviridae</taxon>
        <taxon>Meadowvirus</taxon>
        <taxon>Meadowvirus AH04</taxon>
    </lineage>
</organism>
<name>A0AAE8BQ71_9CAUD</name>
<accession>A0AAE8BQ71</accession>
<dbReference type="Proteomes" id="UP000827517">
    <property type="component" value="Segment"/>
</dbReference>
<keyword evidence="1" id="KW-1133">Transmembrane helix</keyword>
<dbReference type="RefSeq" id="YP_010667990.1">
    <property type="nucleotide sequence ID" value="NC_070952.1"/>
</dbReference>
<feature type="transmembrane region" description="Helical" evidence="1">
    <location>
        <begin position="94"/>
        <end position="114"/>
    </location>
</feature>
<reference evidence="2" key="1">
    <citation type="submission" date="2021-07" db="EMBL/GenBank/DDBJ databases">
        <authorList>
            <person name="Roth S.J."/>
            <person name="Krukonis G.P."/>
            <person name="Delesalle V.A."/>
        </authorList>
    </citation>
    <scope>NUCLEOTIDE SEQUENCE</scope>
</reference>
<proteinExistence type="predicted"/>